<sequence>GKKDQKERRARYHPQHPDPGQRPAAGHQGQPHPAGRPGWRRGGSRPGRHLRLGEDAGGPGQRGPVGQGPGGQKRHQGGRQEKTRKQGGKGRRPAV</sequence>
<feature type="region of interest" description="Disordered" evidence="1">
    <location>
        <begin position="1"/>
        <end position="95"/>
    </location>
</feature>
<reference evidence="2" key="1">
    <citation type="submission" date="2020-02" db="EMBL/GenBank/DDBJ databases">
        <authorList>
            <person name="Meier V. D."/>
        </authorList>
    </citation>
    <scope>NUCLEOTIDE SEQUENCE</scope>
    <source>
        <strain evidence="2">AVDCRST_MAG56</strain>
    </source>
</reference>
<accession>A0A6J4I4Q6</accession>
<feature type="non-terminal residue" evidence="2">
    <location>
        <position position="1"/>
    </location>
</feature>
<feature type="compositionally biased region" description="Gly residues" evidence="1">
    <location>
        <begin position="55"/>
        <end position="71"/>
    </location>
</feature>
<dbReference type="EMBL" id="CADCTQ010000139">
    <property type="protein sequence ID" value="CAA9242240.1"/>
    <property type="molecule type" value="Genomic_DNA"/>
</dbReference>
<evidence type="ECO:0000256" key="1">
    <source>
        <dbReference type="SAM" id="MobiDB-lite"/>
    </source>
</evidence>
<protein>
    <submittedName>
        <fullName evidence="2">Uncharacterized protein</fullName>
    </submittedName>
</protein>
<gene>
    <name evidence="2" type="ORF">AVDCRST_MAG56-1494</name>
</gene>
<evidence type="ECO:0000313" key="2">
    <source>
        <dbReference type="EMBL" id="CAA9242240.1"/>
    </source>
</evidence>
<dbReference type="AlphaFoldDB" id="A0A6J4I4Q6"/>
<feature type="compositionally biased region" description="Basic residues" evidence="1">
    <location>
        <begin position="38"/>
        <end position="50"/>
    </location>
</feature>
<name>A0A6J4I4Q6_9SPHI</name>
<proteinExistence type="predicted"/>
<feature type="non-terminal residue" evidence="2">
    <location>
        <position position="95"/>
    </location>
</feature>
<organism evidence="2">
    <name type="scientific">uncultured Cytophagales bacterium</name>
    <dbReference type="NCBI Taxonomy" id="158755"/>
    <lineage>
        <taxon>Bacteria</taxon>
        <taxon>Pseudomonadati</taxon>
        <taxon>Bacteroidota</taxon>
        <taxon>Sphingobacteriia</taxon>
        <taxon>Sphingobacteriales</taxon>
        <taxon>environmental samples</taxon>
    </lineage>
</organism>
<feature type="compositionally biased region" description="Basic residues" evidence="1">
    <location>
        <begin position="85"/>
        <end position="95"/>
    </location>
</feature>